<dbReference type="InterPro" id="IPR036625">
    <property type="entry name" value="E3-bd_dom_sf"/>
</dbReference>
<feature type="domain" description="Lsr2 dimerization" evidence="1">
    <location>
        <begin position="1"/>
        <end position="57"/>
    </location>
</feature>
<dbReference type="InterPro" id="IPR024412">
    <property type="entry name" value="Lsr2_dim_dom"/>
</dbReference>
<evidence type="ECO:0000313" key="3">
    <source>
        <dbReference type="EMBL" id="QHN40574.1"/>
    </source>
</evidence>
<organism evidence="3">
    <name type="scientific">Gordonia amarae</name>
    <dbReference type="NCBI Taxonomy" id="36821"/>
    <lineage>
        <taxon>Bacteria</taxon>
        <taxon>Bacillati</taxon>
        <taxon>Actinomycetota</taxon>
        <taxon>Actinomycetes</taxon>
        <taxon>Mycobacteriales</taxon>
        <taxon>Gordoniaceae</taxon>
        <taxon>Gordonia</taxon>
    </lineage>
</organism>
<dbReference type="GO" id="GO:0016746">
    <property type="term" value="F:acyltransferase activity"/>
    <property type="evidence" value="ECO:0007669"/>
    <property type="project" value="InterPro"/>
</dbReference>
<dbReference type="EMBL" id="CP045810">
    <property type="protein sequence ID" value="QHN40574.1"/>
    <property type="molecule type" value="Genomic_DNA"/>
</dbReference>
<dbReference type="GO" id="GO:0003677">
    <property type="term" value="F:DNA binding"/>
    <property type="evidence" value="ECO:0007669"/>
    <property type="project" value="InterPro"/>
</dbReference>
<reference evidence="3" key="1">
    <citation type="journal article" date="2021" name="Nat. Microbiol.">
        <title>Cocultivation of an ultrasmall environmental parasitic bacterium with lytic ability against bacteria associated with wastewater foams.</title>
        <authorList>
            <person name="Batinovic S."/>
            <person name="Rose J.J.A."/>
            <person name="Ratcliffe J."/>
            <person name="Seviour R.J."/>
            <person name="Petrovski S."/>
        </authorList>
    </citation>
    <scope>NUCLEOTIDE SEQUENCE</scope>
    <source>
        <strain evidence="3">CON44</strain>
    </source>
</reference>
<dbReference type="RefSeq" id="WP_005190528.1">
    <property type="nucleotide sequence ID" value="NZ_CP045804.1"/>
</dbReference>
<evidence type="ECO:0000259" key="1">
    <source>
        <dbReference type="Pfam" id="PF11774"/>
    </source>
</evidence>
<name>A0A857KMG0_9ACTN</name>
<dbReference type="Pfam" id="PF23359">
    <property type="entry name" value="Lsr2_DNA-bd"/>
    <property type="match status" value="1"/>
</dbReference>
<dbReference type="Gene3D" id="4.10.320.10">
    <property type="entry name" value="E3-binding domain"/>
    <property type="match status" value="1"/>
</dbReference>
<dbReference type="InterPro" id="IPR042261">
    <property type="entry name" value="Lsr2-like_dimerization"/>
</dbReference>
<dbReference type="InterPro" id="IPR055370">
    <property type="entry name" value="Lsr2_DNA-bd"/>
</dbReference>
<gene>
    <name evidence="3" type="ORF">GII30_16770</name>
</gene>
<dbReference type="Pfam" id="PF11774">
    <property type="entry name" value="Lsr2"/>
    <property type="match status" value="1"/>
</dbReference>
<sequence length="113" mass="12583">MAKKEVIQVIDDLDGAALDEYETIEWSVDGKTYEFDTSAEHAEEFRNTLATYIGASRVISPVRGGRRAAASNGGGRTKEETQAIREWAQDNGYEVSDRGRISHFIIEAYQSAH</sequence>
<dbReference type="AlphaFoldDB" id="A0A857KMG0"/>
<feature type="domain" description="Lsr2 DNA-binding" evidence="2">
    <location>
        <begin position="77"/>
        <end position="112"/>
    </location>
</feature>
<proteinExistence type="predicted"/>
<protein>
    <submittedName>
        <fullName evidence="3">Lsr2 family protein</fullName>
    </submittedName>
</protein>
<dbReference type="Gene3D" id="3.30.60.230">
    <property type="entry name" value="Lsr2, dimerization domain"/>
    <property type="match status" value="1"/>
</dbReference>
<evidence type="ECO:0000259" key="2">
    <source>
        <dbReference type="Pfam" id="PF23359"/>
    </source>
</evidence>
<accession>A0A857KMG0</accession>